<dbReference type="PANTHER" id="PTHR15367:SF2">
    <property type="entry name" value="DNA-DIRECTED RNA POLYMERASE III SUBUNIT"/>
    <property type="match status" value="1"/>
</dbReference>
<accession>A0ABQ8U407</accession>
<dbReference type="Pfam" id="PF11705">
    <property type="entry name" value="RNA_pol_3_Rpc31"/>
    <property type="match status" value="1"/>
</dbReference>
<dbReference type="InterPro" id="IPR024661">
    <property type="entry name" value="RNA_pol_III_Rpc31"/>
</dbReference>
<feature type="compositionally biased region" description="Acidic residues" evidence="4">
    <location>
        <begin position="152"/>
        <end position="189"/>
    </location>
</feature>
<dbReference type="Proteomes" id="UP001148838">
    <property type="component" value="Unassembled WGS sequence"/>
</dbReference>
<feature type="compositionally biased region" description="Basic and acidic residues" evidence="4">
    <location>
        <begin position="134"/>
        <end position="151"/>
    </location>
</feature>
<feature type="compositionally biased region" description="Acidic residues" evidence="4">
    <location>
        <begin position="202"/>
        <end position="216"/>
    </location>
</feature>
<evidence type="ECO:0000313" key="6">
    <source>
        <dbReference type="Proteomes" id="UP001148838"/>
    </source>
</evidence>
<evidence type="ECO:0000256" key="1">
    <source>
        <dbReference type="ARBA" id="ARBA00004123"/>
    </source>
</evidence>
<feature type="region of interest" description="Disordered" evidence="4">
    <location>
        <begin position="112"/>
        <end position="216"/>
    </location>
</feature>
<proteinExistence type="inferred from homology"/>
<evidence type="ECO:0000256" key="4">
    <source>
        <dbReference type="SAM" id="MobiDB-lite"/>
    </source>
</evidence>
<evidence type="ECO:0000256" key="2">
    <source>
        <dbReference type="ARBA" id="ARBA00008352"/>
    </source>
</evidence>
<evidence type="ECO:0000313" key="5">
    <source>
        <dbReference type="EMBL" id="KAJ4452312.1"/>
    </source>
</evidence>
<protein>
    <recommendedName>
        <fullName evidence="7">DNA-directed RNA polymerase III subunit</fullName>
    </recommendedName>
</protein>
<dbReference type="EMBL" id="JAJSOF020000001">
    <property type="protein sequence ID" value="KAJ4452312.1"/>
    <property type="molecule type" value="Genomic_DNA"/>
</dbReference>
<keyword evidence="3" id="KW-0539">Nucleus</keyword>
<organism evidence="5 6">
    <name type="scientific">Periplaneta americana</name>
    <name type="common">American cockroach</name>
    <name type="synonym">Blatta americana</name>
    <dbReference type="NCBI Taxonomy" id="6978"/>
    <lineage>
        <taxon>Eukaryota</taxon>
        <taxon>Metazoa</taxon>
        <taxon>Ecdysozoa</taxon>
        <taxon>Arthropoda</taxon>
        <taxon>Hexapoda</taxon>
        <taxon>Insecta</taxon>
        <taxon>Pterygota</taxon>
        <taxon>Neoptera</taxon>
        <taxon>Polyneoptera</taxon>
        <taxon>Dictyoptera</taxon>
        <taxon>Blattodea</taxon>
        <taxon>Blattoidea</taxon>
        <taxon>Blattidae</taxon>
        <taxon>Blattinae</taxon>
        <taxon>Periplaneta</taxon>
    </lineage>
</organism>
<comment type="caution">
    <text evidence="5">The sequence shown here is derived from an EMBL/GenBank/DDBJ whole genome shotgun (WGS) entry which is preliminary data.</text>
</comment>
<evidence type="ECO:0000256" key="3">
    <source>
        <dbReference type="ARBA" id="ARBA00023242"/>
    </source>
</evidence>
<gene>
    <name evidence="5" type="ORF">ANN_03832</name>
</gene>
<evidence type="ECO:0008006" key="7">
    <source>
        <dbReference type="Google" id="ProtNLM"/>
    </source>
</evidence>
<name>A0ABQ8U407_PERAM</name>
<comment type="similarity">
    <text evidence="2">Belongs to the eukaryotic RPC7 RNA polymerase subunit family.</text>
</comment>
<comment type="subcellular location">
    <subcellularLocation>
        <location evidence="1">Nucleus</location>
    </subcellularLocation>
</comment>
<keyword evidence="6" id="KW-1185">Reference proteome</keyword>
<reference evidence="5 6" key="1">
    <citation type="journal article" date="2022" name="Allergy">
        <title>Genome assembly and annotation of Periplaneta americana reveal a comprehensive cockroach allergen profile.</title>
        <authorList>
            <person name="Wang L."/>
            <person name="Xiong Q."/>
            <person name="Saelim N."/>
            <person name="Wang L."/>
            <person name="Nong W."/>
            <person name="Wan A.T."/>
            <person name="Shi M."/>
            <person name="Liu X."/>
            <person name="Cao Q."/>
            <person name="Hui J.H.L."/>
            <person name="Sookrung N."/>
            <person name="Leung T.F."/>
            <person name="Tungtrongchitr A."/>
            <person name="Tsui S.K.W."/>
        </authorList>
    </citation>
    <scope>NUCLEOTIDE SEQUENCE [LARGE SCALE GENOMIC DNA]</scope>
    <source>
        <strain evidence="5">PWHHKU_190912</strain>
    </source>
</reference>
<dbReference type="PANTHER" id="PTHR15367">
    <property type="entry name" value="DNA-DIRECTED RNA POLYMERASE III"/>
    <property type="match status" value="1"/>
</dbReference>
<sequence length="216" mass="24314">MMKKKRLIITPVRVETDFKLRRRGPSRSGAAAAPTYPLLENRPAPLQTGVEGEYMLALKRDLVEFLRDSPAFVVPAAAKADIERYSDRYQAALANRGAGELHMDWARLPQELRPAAGKRRRTSPSAAASKRAKKTVDISNRLDELEKKEEQQSDGEAEGAEDEEEDKEAEGEGEDLEEEDLDEEMDEGTDYINNYFDNGESYLDEDDDNLDDGPVY</sequence>